<dbReference type="Proteomes" id="UP001241377">
    <property type="component" value="Unassembled WGS sequence"/>
</dbReference>
<keyword evidence="2" id="KW-1185">Reference proteome</keyword>
<proteinExistence type="predicted"/>
<evidence type="ECO:0000313" key="1">
    <source>
        <dbReference type="EMBL" id="KAJ9100164.1"/>
    </source>
</evidence>
<evidence type="ECO:0000313" key="2">
    <source>
        <dbReference type="Proteomes" id="UP001241377"/>
    </source>
</evidence>
<accession>A0ACC2VL65</accession>
<reference evidence="1" key="1">
    <citation type="submission" date="2023-04" db="EMBL/GenBank/DDBJ databases">
        <title>Draft Genome sequencing of Naganishia species isolated from polar environments using Oxford Nanopore Technology.</title>
        <authorList>
            <person name="Leo P."/>
            <person name="Venkateswaran K."/>
        </authorList>
    </citation>
    <scope>NUCLEOTIDE SEQUENCE</scope>
    <source>
        <strain evidence="1">MNA-CCFEE 5261</strain>
    </source>
</reference>
<organism evidence="1 2">
    <name type="scientific">Naganishia cerealis</name>
    <dbReference type="NCBI Taxonomy" id="610337"/>
    <lineage>
        <taxon>Eukaryota</taxon>
        <taxon>Fungi</taxon>
        <taxon>Dikarya</taxon>
        <taxon>Basidiomycota</taxon>
        <taxon>Agaricomycotina</taxon>
        <taxon>Tremellomycetes</taxon>
        <taxon>Filobasidiales</taxon>
        <taxon>Filobasidiaceae</taxon>
        <taxon>Naganishia</taxon>
    </lineage>
</organism>
<dbReference type="EMBL" id="JASBWR010000065">
    <property type="protein sequence ID" value="KAJ9100164.1"/>
    <property type="molecule type" value="Genomic_DNA"/>
</dbReference>
<gene>
    <name evidence="1" type="ORF">QFC19_005697</name>
</gene>
<comment type="caution">
    <text evidence="1">The sequence shown here is derived from an EMBL/GenBank/DDBJ whole genome shotgun (WGS) entry which is preliminary data.</text>
</comment>
<sequence>MVAKKRFFVPSDSLRDLESTHIKSELSKELALFVPDDEDDEDKPNLSSSNIEPRQPETINLDSDDETKPKTSQRDNNNLHPSILYPAFERSIISILGNIPSKKIRQLYSAFSFQKDPVSLAIDRYFSDAEGARTPSQEHELTVEKKRQLPLPLTPVAANRSNVQTEITSETKDPLKRHIGSLTVYAWATRPTMRPLSRFQKLQLKRLIPRKLTGVKKSPSKFGDTAVIRLLTVPELANVDGREIGRLPEDLTRIFAPLLDLEVACFEATVVLDTTRRLSVGDSFCVQVDCFLTENAFESSIAASLNSGLTKKRKIDQSTRFNFATETESESVLRLRQTSLSRLFDKLGIVPFVLDDEEREGEEPNSSQSLSTIPDQLSLDQLKQFYKSNQHSKLLDSLPSTTRPSSSNFQVELRKYQRHGLSWMLAREKELGLLEQLSLLDMGDALSTQSRETIQQSNDGIMNPLWKSFKWPPDRSINKSSSVPQVLSGEYFYANLYSGELSMAKPMIKNAVRGGILADEMGLGKTISALALVSACPYDTEIDQSRGSPDSRNYASQTTLVVVPMSLLTQWHKEFLKVNANKNHKCLIYYGDQTSVNLSTKLCNIRKEIPVVILTTYGTLLNEYQSIVSRSIEVEGKQQLPREGLFSVKFFRVILDEGHNIRNRTAKTSKAVYALRLSRRWVLTGTPVINRLDDMYSLVKFLELEPWSNFSYWKTFVTEPFEQRKIKQTIDVVKSILDPILLRRTKNMRVDGELLVELPEKEVSIQEVTFNERERQLYDWFRVRASRVFKEGLKSGDLLRRYTQILTQILRLRQICCHMDLVGSLQQDFDEEVANGEEDLKSELDQFNQTAKPEQQDLFKTETEVKDALYPLYQSFTLETSECSICTQSPISIGELTLTTCGHTFCLKCILEHIAFQQRLSQPIKCPNCRASISKHKLFKLRNKITTKKDILFHNPTLTITKDQFEYEIFHYDPDNGSSKIQALILHLQQIQEQSPGERVVVFSQFSSYLDLIENELKVQGSDIFHVVKFDGRLKMHERNQLIESFNNDDTSPRVSILLLSLKAGGVGLNLTSASRAFMMDPWWSPSVEDQAIDRIHRIGQVRNVKVTRFIIQESIEEKMLKIQERKKQIGEAVGADEQERQKRRIEEIQILFED</sequence>
<protein>
    <submittedName>
        <fullName evidence="1">Uncharacterized protein</fullName>
    </submittedName>
</protein>
<name>A0ACC2VL65_9TREE</name>